<dbReference type="GO" id="GO:0015820">
    <property type="term" value="P:L-leucine transport"/>
    <property type="evidence" value="ECO:0007669"/>
    <property type="project" value="TreeGrafter"/>
</dbReference>
<feature type="transmembrane region" description="Helical" evidence="9">
    <location>
        <begin position="192"/>
        <end position="212"/>
    </location>
</feature>
<evidence type="ECO:0000256" key="3">
    <source>
        <dbReference type="ARBA" id="ARBA00022448"/>
    </source>
</evidence>
<feature type="transmembrane region" description="Helical" evidence="9">
    <location>
        <begin position="224"/>
        <end position="248"/>
    </location>
</feature>
<dbReference type="GO" id="GO:0015188">
    <property type="term" value="F:L-isoleucine transmembrane transporter activity"/>
    <property type="evidence" value="ECO:0007669"/>
    <property type="project" value="TreeGrafter"/>
</dbReference>
<dbReference type="AlphaFoldDB" id="A0A168W7R7"/>
<proteinExistence type="inferred from homology"/>
<dbReference type="KEGG" id="fpn:ABE65_016960"/>
<evidence type="ECO:0000256" key="6">
    <source>
        <dbReference type="ARBA" id="ARBA00022970"/>
    </source>
</evidence>
<dbReference type="Pfam" id="PF05525">
    <property type="entry name" value="Branch_AA_trans"/>
    <property type="match status" value="1"/>
</dbReference>
<dbReference type="GO" id="GO:0015190">
    <property type="term" value="F:L-leucine transmembrane transporter activity"/>
    <property type="evidence" value="ECO:0007669"/>
    <property type="project" value="TreeGrafter"/>
</dbReference>
<keyword evidence="3 9" id="KW-0813">Transport</keyword>
<keyword evidence="6 9" id="KW-0029">Amino-acid transport</keyword>
<evidence type="ECO:0000256" key="2">
    <source>
        <dbReference type="ARBA" id="ARBA00008540"/>
    </source>
</evidence>
<dbReference type="PANTHER" id="PTHR30588">
    <property type="entry name" value="BRANCHED-CHAIN AMINO ACID TRANSPORT SYSTEM 2 CARRIER PROTEIN"/>
    <property type="match status" value="1"/>
</dbReference>
<feature type="transmembrane region" description="Helical" evidence="9">
    <location>
        <begin position="72"/>
        <end position="94"/>
    </location>
</feature>
<dbReference type="NCBIfam" id="TIGR00796">
    <property type="entry name" value="livcs"/>
    <property type="match status" value="1"/>
</dbReference>
<evidence type="ECO:0000256" key="5">
    <source>
        <dbReference type="ARBA" id="ARBA00022692"/>
    </source>
</evidence>
<keyword evidence="4" id="KW-1003">Cell membrane</keyword>
<gene>
    <name evidence="10" type="ORF">ABE65_016960</name>
</gene>
<dbReference type="GO" id="GO:0005886">
    <property type="term" value="C:plasma membrane"/>
    <property type="evidence" value="ECO:0007669"/>
    <property type="project" value="UniProtKB-SubCell"/>
</dbReference>
<accession>A0A168W7R7</accession>
<keyword evidence="11" id="KW-1185">Reference proteome</keyword>
<feature type="transmembrane region" description="Helical" evidence="9">
    <location>
        <begin position="336"/>
        <end position="356"/>
    </location>
</feature>
<name>A0A168W7R7_9BACL</name>
<dbReference type="GO" id="GO:0015818">
    <property type="term" value="P:isoleucine transport"/>
    <property type="evidence" value="ECO:0007669"/>
    <property type="project" value="TreeGrafter"/>
</dbReference>
<dbReference type="EMBL" id="CP015378">
    <property type="protein sequence ID" value="ANC78395.1"/>
    <property type="molecule type" value="Genomic_DNA"/>
</dbReference>
<evidence type="ECO:0000256" key="1">
    <source>
        <dbReference type="ARBA" id="ARBA00004651"/>
    </source>
</evidence>
<dbReference type="PANTHER" id="PTHR30588:SF0">
    <property type="entry name" value="BRANCHED-CHAIN AMINO ACID PERMEASE BRNQ"/>
    <property type="match status" value="1"/>
</dbReference>
<sequence>MQKRTLSVGLMLFALFFGAGNLIFPPALGQSAGEMVWQSMVGFFITGVGLPLLGVIALARTGGGLQTLTERVNPLFGSVFATILYLAIGPFFGIPRTGTVSYEMAVVPFLPESMNNGLTLFLFTVVFFTVTYWLSLNPSKLVDRIGNILTPLLLLIIVSLLVKAVITPVGKLGTASPDYASNPLIKGFMDGYLTMDTLGALAFGIVVITAVKRPEMKKEQVTKMVIKAGLISATCLAAVYGILAYLGATSQALGQTDNGGQILTNVVAELFGPFGNVLLGLAVALACLTTSVGLVTACGEFAKKMFPNVSYKTVVLIMSVFSAGVANLGLTQLISVSVPVLTAIYPIAIVLILLSFLHDLFSGRKEVYIGGIVATALVSIADGLKAFGIKLGAIEQIYSYIPLYADGIGWLIPAIIGSVVGFIIAVIRGRIVIFSTN</sequence>
<feature type="transmembrane region" description="Helical" evidence="9">
    <location>
        <begin position="148"/>
        <end position="166"/>
    </location>
</feature>
<comment type="function">
    <text evidence="9">Component of the transport system for branched-chain amino acids.</text>
</comment>
<feature type="transmembrane region" description="Helical" evidence="9">
    <location>
        <begin position="368"/>
        <end position="388"/>
    </location>
</feature>
<feature type="transmembrane region" description="Helical" evidence="9">
    <location>
        <begin position="114"/>
        <end position="136"/>
    </location>
</feature>
<dbReference type="Proteomes" id="UP000076623">
    <property type="component" value="Chromosome"/>
</dbReference>
<keyword evidence="7 9" id="KW-1133">Transmembrane helix</keyword>
<reference evidence="10 11" key="1">
    <citation type="submission" date="2016-04" db="EMBL/GenBank/DDBJ databases">
        <title>Complete genome sequence of Fictibacillus phosphorivorans G25-29, a strain toxic to nematodes.</title>
        <authorList>
            <person name="Zheng Z."/>
        </authorList>
    </citation>
    <scope>NUCLEOTIDE SEQUENCE [LARGE SCALE GENOMIC DNA]</scope>
    <source>
        <strain evidence="10 11">G25-29</strain>
    </source>
</reference>
<evidence type="ECO:0000313" key="10">
    <source>
        <dbReference type="EMBL" id="ANC78395.1"/>
    </source>
</evidence>
<evidence type="ECO:0000313" key="11">
    <source>
        <dbReference type="Proteomes" id="UP000076623"/>
    </source>
</evidence>
<feature type="transmembrane region" description="Helical" evidence="9">
    <location>
        <begin position="277"/>
        <end position="297"/>
    </location>
</feature>
<comment type="subcellular location">
    <subcellularLocation>
        <location evidence="1 9">Cell membrane</location>
        <topology evidence="1 9">Multi-pass membrane protein</topology>
    </subcellularLocation>
</comment>
<dbReference type="InterPro" id="IPR004685">
    <property type="entry name" value="Brnchd-chn_aa_trnsp_Livcs"/>
</dbReference>
<evidence type="ECO:0000256" key="7">
    <source>
        <dbReference type="ARBA" id="ARBA00022989"/>
    </source>
</evidence>
<evidence type="ECO:0000256" key="8">
    <source>
        <dbReference type="ARBA" id="ARBA00023136"/>
    </source>
</evidence>
<organism evidence="10 11">
    <name type="scientific">Fictibacillus phosphorivorans</name>
    <dbReference type="NCBI Taxonomy" id="1221500"/>
    <lineage>
        <taxon>Bacteria</taxon>
        <taxon>Bacillati</taxon>
        <taxon>Bacillota</taxon>
        <taxon>Bacilli</taxon>
        <taxon>Bacillales</taxon>
        <taxon>Fictibacillaceae</taxon>
        <taxon>Fictibacillus</taxon>
    </lineage>
</organism>
<feature type="transmembrane region" description="Helical" evidence="9">
    <location>
        <begin position="309"/>
        <end position="330"/>
    </location>
</feature>
<feature type="transmembrane region" description="Helical" evidence="9">
    <location>
        <begin position="408"/>
        <end position="427"/>
    </location>
</feature>
<dbReference type="RefSeq" id="WP_066397469.1">
    <property type="nucleotide sequence ID" value="NZ_CP015378.1"/>
</dbReference>
<evidence type="ECO:0000256" key="4">
    <source>
        <dbReference type="ARBA" id="ARBA00022475"/>
    </source>
</evidence>
<feature type="transmembrane region" description="Helical" evidence="9">
    <location>
        <begin position="39"/>
        <end position="60"/>
    </location>
</feature>
<comment type="caution">
    <text evidence="9">Lacks conserved residue(s) required for the propagation of feature annotation.</text>
</comment>
<evidence type="ECO:0000256" key="9">
    <source>
        <dbReference type="RuleBase" id="RU362122"/>
    </source>
</evidence>
<protein>
    <recommendedName>
        <fullName evidence="9">Branched-chain amino acid transport system carrier protein</fullName>
    </recommendedName>
</protein>
<dbReference type="GO" id="GO:0005304">
    <property type="term" value="F:L-valine transmembrane transporter activity"/>
    <property type="evidence" value="ECO:0007669"/>
    <property type="project" value="TreeGrafter"/>
</dbReference>
<comment type="similarity">
    <text evidence="2 9">Belongs to the branched chain amino acid transporter family.</text>
</comment>
<keyword evidence="8 9" id="KW-0472">Membrane</keyword>
<keyword evidence="5 9" id="KW-0812">Transmembrane</keyword>